<dbReference type="SUPFAM" id="SSF53448">
    <property type="entry name" value="Nucleotide-diphospho-sugar transferases"/>
    <property type="match status" value="1"/>
</dbReference>
<evidence type="ECO:0000313" key="3">
    <source>
        <dbReference type="EMBL" id="UTW02711.1"/>
    </source>
</evidence>
<keyword evidence="1" id="KW-0472">Membrane</keyword>
<evidence type="ECO:0000256" key="1">
    <source>
        <dbReference type="SAM" id="Phobius"/>
    </source>
</evidence>
<evidence type="ECO:0000313" key="4">
    <source>
        <dbReference type="Proteomes" id="UP001059950"/>
    </source>
</evidence>
<organism evidence="3 4">
    <name type="scientific">Amphritea atlantica</name>
    <dbReference type="NCBI Taxonomy" id="355243"/>
    <lineage>
        <taxon>Bacteria</taxon>
        <taxon>Pseudomonadati</taxon>
        <taxon>Pseudomonadota</taxon>
        <taxon>Gammaproteobacteria</taxon>
        <taxon>Oceanospirillales</taxon>
        <taxon>Oceanospirillaceae</taxon>
        <taxon>Amphritea</taxon>
    </lineage>
</organism>
<reference evidence="3" key="1">
    <citation type="submission" date="2021-04" db="EMBL/GenBank/DDBJ databases">
        <title>Oceanospirillales bacteria with DddD are important DMSP degraders in coastal seawater.</title>
        <authorList>
            <person name="Liu J."/>
        </authorList>
    </citation>
    <scope>NUCLEOTIDE SEQUENCE</scope>
    <source>
        <strain evidence="3">GY6</strain>
    </source>
</reference>
<dbReference type="PANTHER" id="PTHR22916:SF67">
    <property type="entry name" value="COLANIC ACID BIOSYNTHESIS GLYCOSYL TRANSFERASE WCAE-RELATED"/>
    <property type="match status" value="1"/>
</dbReference>
<evidence type="ECO:0000259" key="2">
    <source>
        <dbReference type="Pfam" id="PF00535"/>
    </source>
</evidence>
<dbReference type="EMBL" id="CP073344">
    <property type="protein sequence ID" value="UTW02711.1"/>
    <property type="molecule type" value="Genomic_DNA"/>
</dbReference>
<keyword evidence="4" id="KW-1185">Reference proteome</keyword>
<dbReference type="InterPro" id="IPR001173">
    <property type="entry name" value="Glyco_trans_2-like"/>
</dbReference>
<sequence length="316" mass="36673">MKKPDFYPAMSRNSEKNVDGLKTSDLTLNLVEGGLRLQGAGKESLPKMPLISVITVVYNGVGYIDETILSVINQSYKNIEYIIIDGGSDDGTVERIRKYNDYIDYWISESDSGMYDALVKGFTLVNGEIVCYLNAGDYYHHNALAVVAEIFDSYDVEWLAGMRVNYNENSQVIHADLPSVYRKELVRAGVYGKFLPYIQQESVFWRKSLLDLVDYAYLKKMKLAGDYYLWYCFAKSTDLNIVNSYLGGFKYHANQLSSSIEKYNDEKLLFVEGPRLYYFPLIMFEAVFWFFPVRLKVLFSKKYFIYSRERKMWIRG</sequence>
<keyword evidence="1" id="KW-1133">Transmembrane helix</keyword>
<feature type="domain" description="Glycosyltransferase 2-like" evidence="2">
    <location>
        <begin position="52"/>
        <end position="177"/>
    </location>
</feature>
<dbReference type="PANTHER" id="PTHR22916">
    <property type="entry name" value="GLYCOSYLTRANSFERASE"/>
    <property type="match status" value="1"/>
</dbReference>
<proteinExistence type="predicted"/>
<name>A0ABY5GT42_9GAMM</name>
<dbReference type="InterPro" id="IPR029044">
    <property type="entry name" value="Nucleotide-diphossugar_trans"/>
</dbReference>
<accession>A0ABY5GT42</accession>
<dbReference type="Proteomes" id="UP001059950">
    <property type="component" value="Chromosome"/>
</dbReference>
<keyword evidence="1" id="KW-0812">Transmembrane</keyword>
<feature type="transmembrane region" description="Helical" evidence="1">
    <location>
        <begin position="276"/>
        <end position="295"/>
    </location>
</feature>
<dbReference type="Gene3D" id="3.90.550.10">
    <property type="entry name" value="Spore Coat Polysaccharide Biosynthesis Protein SpsA, Chain A"/>
    <property type="match status" value="1"/>
</dbReference>
<dbReference type="Pfam" id="PF00535">
    <property type="entry name" value="Glycos_transf_2"/>
    <property type="match status" value="1"/>
</dbReference>
<protein>
    <submittedName>
        <fullName evidence="3">Glycosyltransferase</fullName>
    </submittedName>
</protein>
<dbReference type="CDD" id="cd06433">
    <property type="entry name" value="GT_2_WfgS_like"/>
    <property type="match status" value="1"/>
</dbReference>
<gene>
    <name evidence="3" type="ORF">KDX31_15360</name>
</gene>